<dbReference type="RefSeq" id="WP_024732109.1">
    <property type="nucleotide sequence ID" value="NZ_BAABYU010000001.1"/>
</dbReference>
<name>A0A3E3K1K3_9FIRM</name>
<dbReference type="AlphaFoldDB" id="A0A3E3K1K3"/>
<gene>
    <name evidence="1" type="ORF">DW016_08780</name>
</gene>
<dbReference type="InterPro" id="IPR046313">
    <property type="entry name" value="DUF6465"/>
</dbReference>
<organism evidence="1 2">
    <name type="scientific">Sellimonas intestinalis</name>
    <dbReference type="NCBI Taxonomy" id="1653434"/>
    <lineage>
        <taxon>Bacteria</taxon>
        <taxon>Bacillati</taxon>
        <taxon>Bacillota</taxon>
        <taxon>Clostridia</taxon>
        <taxon>Lachnospirales</taxon>
        <taxon>Lachnospiraceae</taxon>
        <taxon>Sellimonas</taxon>
    </lineage>
</organism>
<evidence type="ECO:0000313" key="2">
    <source>
        <dbReference type="Proteomes" id="UP000261080"/>
    </source>
</evidence>
<dbReference type="GeneID" id="97192186"/>
<comment type="caution">
    <text evidence="1">The sequence shown here is derived from an EMBL/GenBank/DDBJ whole genome shotgun (WGS) entry which is preliminary data.</text>
</comment>
<dbReference type="OrthoDB" id="1711086at2"/>
<evidence type="ECO:0000313" key="1">
    <source>
        <dbReference type="EMBL" id="RGE87024.1"/>
    </source>
</evidence>
<dbReference type="Pfam" id="PF20069">
    <property type="entry name" value="DUF6465"/>
    <property type="match status" value="1"/>
</dbReference>
<sequence length="147" mass="16053">MARKRTLAKVAAKTEAVAAETAKAAAEKTEAVKEVVAEKTEAVKEVVAEKTDAVKDAVKEATEKTVKTAKKTTAKKPAKKEIKVRTFVQYYGKEVEEKEMIAAVKKDWTKVNGKKVGDIKDITLYVKPEEAAVYYVVNGTDSGKVAF</sequence>
<protein>
    <submittedName>
        <fullName evidence="1">Uncharacterized protein</fullName>
    </submittedName>
</protein>
<proteinExistence type="predicted"/>
<dbReference type="Proteomes" id="UP000261080">
    <property type="component" value="Unassembled WGS sequence"/>
</dbReference>
<reference evidence="1 2" key="1">
    <citation type="submission" date="2018-08" db="EMBL/GenBank/DDBJ databases">
        <title>A genome reference for cultivated species of the human gut microbiota.</title>
        <authorList>
            <person name="Zou Y."/>
            <person name="Xue W."/>
            <person name="Luo G."/>
        </authorList>
    </citation>
    <scope>NUCLEOTIDE SEQUENCE [LARGE SCALE GENOMIC DNA]</scope>
    <source>
        <strain evidence="1 2">AF37-2AT</strain>
    </source>
</reference>
<keyword evidence="2" id="KW-1185">Reference proteome</keyword>
<accession>A0A3E3K1K3</accession>
<dbReference type="EMBL" id="QVLX01000004">
    <property type="protein sequence ID" value="RGE87024.1"/>
    <property type="molecule type" value="Genomic_DNA"/>
</dbReference>